<proteinExistence type="predicted"/>
<organism evidence="1 2">
    <name type="scientific">Sphingomonas aerolata</name>
    <dbReference type="NCBI Taxonomy" id="185951"/>
    <lineage>
        <taxon>Bacteria</taxon>
        <taxon>Pseudomonadati</taxon>
        <taxon>Pseudomonadota</taxon>
        <taxon>Alphaproteobacteria</taxon>
        <taxon>Sphingomonadales</taxon>
        <taxon>Sphingomonadaceae</taxon>
        <taxon>Sphingomonas</taxon>
    </lineage>
</organism>
<dbReference type="Proteomes" id="UP000240996">
    <property type="component" value="Unassembled WGS sequence"/>
</dbReference>
<reference evidence="1 2" key="1">
    <citation type="submission" date="2018-04" db="EMBL/GenBank/DDBJ databases">
        <title>Genomic Encyclopedia of Type Strains, Phase III (KMG-III): the genomes of soil and plant-associated and newly described type strains.</title>
        <authorList>
            <person name="Whitman W."/>
        </authorList>
    </citation>
    <scope>NUCLEOTIDE SEQUENCE [LARGE SCALE GENOMIC DNA]</scope>
    <source>
        <strain evidence="1 2">NW12</strain>
    </source>
</reference>
<name>A0A2T4YPU8_9SPHN</name>
<gene>
    <name evidence="1" type="ORF">C8J24_1745</name>
</gene>
<keyword evidence="2" id="KW-1185">Reference proteome</keyword>
<dbReference type="AlphaFoldDB" id="A0A2T4YPU8"/>
<accession>A0A2T4YPU8</accession>
<dbReference type="EMBL" id="PZZN01000002">
    <property type="protein sequence ID" value="PTM45521.1"/>
    <property type="molecule type" value="Genomic_DNA"/>
</dbReference>
<protein>
    <submittedName>
        <fullName evidence="1">Uncharacterized protein</fullName>
    </submittedName>
</protein>
<evidence type="ECO:0000313" key="1">
    <source>
        <dbReference type="EMBL" id="PTM45521.1"/>
    </source>
</evidence>
<comment type="caution">
    <text evidence="1">The sequence shown here is derived from an EMBL/GenBank/DDBJ whole genome shotgun (WGS) entry which is preliminary data.</text>
</comment>
<sequence length="34" mass="3567">MAAATQDPSACARHYELANLYLSLISETPVSTAA</sequence>
<evidence type="ECO:0000313" key="2">
    <source>
        <dbReference type="Proteomes" id="UP000240996"/>
    </source>
</evidence>